<dbReference type="InterPro" id="IPR056737">
    <property type="entry name" value="Beta-prop_ATRN-MKLN-like"/>
</dbReference>
<dbReference type="KEGG" id="cate:C2869_12605"/>
<reference evidence="5 6" key="1">
    <citation type="submission" date="2018-01" db="EMBL/GenBank/DDBJ databases">
        <title>Genome sequence of a Cantenovulum-like bacteria.</title>
        <authorList>
            <person name="Tan W.R."/>
            <person name="Lau N.-S."/>
            <person name="Go F."/>
            <person name="Amirul A.-A.A."/>
        </authorList>
    </citation>
    <scope>NUCLEOTIDE SEQUENCE [LARGE SCALE GENOMIC DNA]</scope>
    <source>
        <strain evidence="5 6">CCB-QB4</strain>
    </source>
</reference>
<evidence type="ECO:0000256" key="3">
    <source>
        <dbReference type="SAM" id="MobiDB-lite"/>
    </source>
</evidence>
<sequence length="343" mass="37938">MNTLFSQWYANTRIITAVVMSVVVLSACMSTSEPIMASKVASWQTVKTQGKLQNRHEAGLVALGDKLYLLGGRGKKNVNVYDVNSNTWSIKSKMPMQMHHFQPVVFNEKIYILGAMTGGYPREDAVPNVWIYDPSLDSWQKSHAIPENRRRGGAGVSVYKNKIYLTSGITDGHYTGSVTWFDEYDPVTGQWRVLKDALKPRDHFQTAVIGNKLYAAGGRTTSAKTKQVFNLVVKQVDVYDFETETWSALNLDLPTGRAGHSVFALDHRLIVVGGESNQRIAHADVEVYNTLVGQWYTGASLERGRHGTGIGQIADQLWTVSGSGNRGGRPELPSTESIKVSDI</sequence>
<gene>
    <name evidence="5" type="ORF">C2869_12605</name>
</gene>
<name>A0A2S0VSM7_9ALTE</name>
<dbReference type="OrthoDB" id="246387at2"/>
<dbReference type="PANTHER" id="PTHR45632">
    <property type="entry name" value="LD33804P"/>
    <property type="match status" value="1"/>
</dbReference>
<dbReference type="InterPro" id="IPR006652">
    <property type="entry name" value="Kelch_1"/>
</dbReference>
<evidence type="ECO:0000256" key="1">
    <source>
        <dbReference type="ARBA" id="ARBA00022441"/>
    </source>
</evidence>
<evidence type="ECO:0000256" key="2">
    <source>
        <dbReference type="ARBA" id="ARBA00022737"/>
    </source>
</evidence>
<dbReference type="Gene3D" id="2.120.10.80">
    <property type="entry name" value="Kelch-type beta propeller"/>
    <property type="match status" value="2"/>
</dbReference>
<dbReference type="EMBL" id="CP026604">
    <property type="protein sequence ID" value="AWB67226.1"/>
    <property type="molecule type" value="Genomic_DNA"/>
</dbReference>
<feature type="region of interest" description="Disordered" evidence="3">
    <location>
        <begin position="321"/>
        <end position="343"/>
    </location>
</feature>
<organism evidence="5 6">
    <name type="scientific">Saccharobesus litoralis</name>
    <dbReference type="NCBI Taxonomy" id="2172099"/>
    <lineage>
        <taxon>Bacteria</taxon>
        <taxon>Pseudomonadati</taxon>
        <taxon>Pseudomonadota</taxon>
        <taxon>Gammaproteobacteria</taxon>
        <taxon>Alteromonadales</taxon>
        <taxon>Alteromonadaceae</taxon>
        <taxon>Saccharobesus</taxon>
    </lineage>
</organism>
<feature type="compositionally biased region" description="Polar residues" evidence="3">
    <location>
        <begin position="334"/>
        <end position="343"/>
    </location>
</feature>
<proteinExistence type="predicted"/>
<dbReference type="Proteomes" id="UP000244441">
    <property type="component" value="Chromosome"/>
</dbReference>
<dbReference type="RefSeq" id="WP_108603273.1">
    <property type="nucleotide sequence ID" value="NZ_CP026604.1"/>
</dbReference>
<dbReference type="SMART" id="SM00612">
    <property type="entry name" value="Kelch"/>
    <property type="match status" value="5"/>
</dbReference>
<dbReference type="InterPro" id="IPR015915">
    <property type="entry name" value="Kelch-typ_b-propeller"/>
</dbReference>
<dbReference type="Pfam" id="PF24981">
    <property type="entry name" value="Beta-prop_ATRN-LZTR1"/>
    <property type="match status" value="1"/>
</dbReference>
<evidence type="ECO:0000259" key="4">
    <source>
        <dbReference type="Pfam" id="PF24981"/>
    </source>
</evidence>
<evidence type="ECO:0000313" key="6">
    <source>
        <dbReference type="Proteomes" id="UP000244441"/>
    </source>
</evidence>
<dbReference type="SUPFAM" id="SSF117281">
    <property type="entry name" value="Kelch motif"/>
    <property type="match status" value="1"/>
</dbReference>
<dbReference type="PANTHER" id="PTHR45632:SF3">
    <property type="entry name" value="KELCH-LIKE PROTEIN 32"/>
    <property type="match status" value="1"/>
</dbReference>
<dbReference type="AlphaFoldDB" id="A0A2S0VSM7"/>
<feature type="domain" description="Attractin/MKLN-like beta-propeller" evidence="4">
    <location>
        <begin position="41"/>
        <end position="276"/>
    </location>
</feature>
<keyword evidence="2" id="KW-0677">Repeat</keyword>
<protein>
    <submittedName>
        <fullName evidence="5">Galactose oxidase</fullName>
    </submittedName>
</protein>
<keyword evidence="6" id="KW-1185">Reference proteome</keyword>
<keyword evidence="1" id="KW-0880">Kelch repeat</keyword>
<evidence type="ECO:0000313" key="5">
    <source>
        <dbReference type="EMBL" id="AWB67226.1"/>
    </source>
</evidence>
<accession>A0A2S0VSM7</accession>